<dbReference type="AlphaFoldDB" id="A0A3N1DA05"/>
<reference evidence="1 2" key="1">
    <citation type="submission" date="2018-11" db="EMBL/GenBank/DDBJ databases">
        <title>Sequencing the genomes of 1000 actinobacteria strains.</title>
        <authorList>
            <person name="Klenk H.-P."/>
        </authorList>
    </citation>
    <scope>NUCLEOTIDE SEQUENCE [LARGE SCALE GENOMIC DNA]</scope>
    <source>
        <strain evidence="1 2">DSM 44254</strain>
    </source>
</reference>
<proteinExistence type="predicted"/>
<dbReference type="RefSeq" id="WP_123669308.1">
    <property type="nucleotide sequence ID" value="NZ_RJKE01000001.1"/>
</dbReference>
<protein>
    <submittedName>
        <fullName evidence="1">Histidinol phosphate phosphatase hisN-like protein</fullName>
    </submittedName>
</protein>
<dbReference type="Proteomes" id="UP000272400">
    <property type="component" value="Unassembled WGS sequence"/>
</dbReference>
<dbReference type="InterPro" id="IPR031423">
    <property type="entry name" value="Phosphatase_SCO2771"/>
</dbReference>
<comment type="caution">
    <text evidence="1">The sequence shown here is derived from an EMBL/GenBank/DDBJ whole genome shotgun (WGS) entry which is preliminary data.</text>
</comment>
<evidence type="ECO:0000313" key="1">
    <source>
        <dbReference type="EMBL" id="ROO90336.1"/>
    </source>
</evidence>
<gene>
    <name evidence="1" type="ORF">EDD29_8060</name>
</gene>
<dbReference type="OrthoDB" id="3511799at2"/>
<organism evidence="1 2">
    <name type="scientific">Actinocorallia herbida</name>
    <dbReference type="NCBI Taxonomy" id="58109"/>
    <lineage>
        <taxon>Bacteria</taxon>
        <taxon>Bacillati</taxon>
        <taxon>Actinomycetota</taxon>
        <taxon>Actinomycetes</taxon>
        <taxon>Streptosporangiales</taxon>
        <taxon>Thermomonosporaceae</taxon>
        <taxon>Actinocorallia</taxon>
    </lineage>
</organism>
<evidence type="ECO:0000313" key="2">
    <source>
        <dbReference type="Proteomes" id="UP000272400"/>
    </source>
</evidence>
<dbReference type="Pfam" id="PF15698">
    <property type="entry name" value="Phosphatase"/>
    <property type="match status" value="1"/>
</dbReference>
<name>A0A3N1DA05_9ACTN</name>
<keyword evidence="2" id="KW-1185">Reference proteome</keyword>
<sequence>MTGPGAPSRDELRAHLLRHYIAGDVATPRQNNLRHFRKMAEGDPYYQFGLDLGPWTYEETVAMMAGLAGTSPDLSHWYGDDTIDVERTLDALDAMGDRIGEAARAGSTVLLATGHPGALLDVLYVPLADALRAAGCTVPTPAEGWSYLSDEGRYGPEIRTIQYNKGVAALEGDDELRHTHHSAPMEAMLANLADESRYWPDLVIADHGWAGAAGEAGVSTVGFADCNDPALFAGHVLGKIEVCVPLDDFVLPRHYTPLTRYLMARADLSA</sequence>
<accession>A0A3N1DA05</accession>
<dbReference type="EMBL" id="RJKE01000001">
    <property type="protein sequence ID" value="ROO90336.1"/>
    <property type="molecule type" value="Genomic_DNA"/>
</dbReference>